<comment type="similarity">
    <text evidence="2 9">Belongs to the OXA1/ALB3/YidC family.</text>
</comment>
<evidence type="ECO:0000313" key="13">
    <source>
        <dbReference type="Ensembl" id="ENSSDAP00000008875.1"/>
    </source>
</evidence>
<evidence type="ECO:0000256" key="9">
    <source>
        <dbReference type="RuleBase" id="RU003945"/>
    </source>
</evidence>
<reference evidence="13" key="2">
    <citation type="submission" date="2025-09" db="UniProtKB">
        <authorList>
            <consortium name="Ensembl"/>
        </authorList>
    </citation>
    <scope>IDENTIFICATION</scope>
</reference>
<keyword evidence="3 9" id="KW-0812">Transmembrane</keyword>
<keyword evidence="6 11" id="KW-1133">Transmembrane helix</keyword>
<dbReference type="InterPro" id="IPR001708">
    <property type="entry name" value="YidC/ALB3/OXA1/COX18"/>
</dbReference>
<evidence type="ECO:0000256" key="1">
    <source>
        <dbReference type="ARBA" id="ARBA00004448"/>
    </source>
</evidence>
<feature type="transmembrane region" description="Helical" evidence="11">
    <location>
        <begin position="301"/>
        <end position="319"/>
    </location>
</feature>
<protein>
    <recommendedName>
        <fullName evidence="12">Membrane insertase YidC/Oxa/ALB C-terminal domain-containing protein</fullName>
    </recommendedName>
</protein>
<organism evidence="13 14">
    <name type="scientific">Spermophilus dauricus</name>
    <name type="common">Daurian ground squirrel</name>
    <dbReference type="NCBI Taxonomy" id="99837"/>
    <lineage>
        <taxon>Eukaryota</taxon>
        <taxon>Metazoa</taxon>
        <taxon>Chordata</taxon>
        <taxon>Craniata</taxon>
        <taxon>Vertebrata</taxon>
        <taxon>Euteleostomi</taxon>
        <taxon>Mammalia</taxon>
        <taxon>Eutheria</taxon>
        <taxon>Euarchontoglires</taxon>
        <taxon>Glires</taxon>
        <taxon>Rodentia</taxon>
        <taxon>Sciuromorpha</taxon>
        <taxon>Sciuridae</taxon>
        <taxon>Xerinae</taxon>
        <taxon>Marmotini</taxon>
        <taxon>Spermophilus</taxon>
    </lineage>
</organism>
<evidence type="ECO:0000256" key="2">
    <source>
        <dbReference type="ARBA" id="ARBA00009877"/>
    </source>
</evidence>
<evidence type="ECO:0000256" key="6">
    <source>
        <dbReference type="ARBA" id="ARBA00022989"/>
    </source>
</evidence>
<dbReference type="Ensembl" id="ENSSDAT00000010078.1">
    <property type="protein sequence ID" value="ENSSDAP00000008875.1"/>
    <property type="gene ID" value="ENSSDAG00000008084.1"/>
</dbReference>
<dbReference type="CDD" id="cd20069">
    <property type="entry name" value="5TM_Oxa1-like"/>
    <property type="match status" value="1"/>
</dbReference>
<keyword evidence="5" id="KW-0809">Transit peptide</keyword>
<proteinExistence type="inferred from homology"/>
<feature type="region of interest" description="Disordered" evidence="10">
    <location>
        <begin position="372"/>
        <end position="417"/>
    </location>
</feature>
<feature type="domain" description="Membrane insertase YidC/Oxa/ALB C-terminal" evidence="12">
    <location>
        <begin position="139"/>
        <end position="330"/>
    </location>
</feature>
<keyword evidence="8 11" id="KW-0472">Membrane</keyword>
<feature type="transmembrane region" description="Helical" evidence="11">
    <location>
        <begin position="261"/>
        <end position="280"/>
    </location>
</feature>
<dbReference type="GO" id="GO:0032979">
    <property type="term" value="P:protein insertion into mitochondrial inner membrane from matrix"/>
    <property type="evidence" value="ECO:0007669"/>
    <property type="project" value="TreeGrafter"/>
</dbReference>
<accession>A0A8C9PKZ7</accession>
<dbReference type="InterPro" id="IPR028055">
    <property type="entry name" value="YidC/Oxa/ALB_C"/>
</dbReference>
<dbReference type="NCBIfam" id="TIGR03592">
    <property type="entry name" value="yidC_oxa1_cterm"/>
    <property type="match status" value="1"/>
</dbReference>
<dbReference type="PANTHER" id="PTHR12428:SF66">
    <property type="entry name" value="MITOCHONDRIAL INNER MEMBRANE PROTEIN OXA1L"/>
    <property type="match status" value="1"/>
</dbReference>
<evidence type="ECO:0000256" key="3">
    <source>
        <dbReference type="ARBA" id="ARBA00022692"/>
    </source>
</evidence>
<dbReference type="AlphaFoldDB" id="A0A8C9PKZ7"/>
<evidence type="ECO:0000256" key="10">
    <source>
        <dbReference type="SAM" id="MobiDB-lite"/>
    </source>
</evidence>
<keyword evidence="4" id="KW-0999">Mitochondrion inner membrane</keyword>
<evidence type="ECO:0000256" key="5">
    <source>
        <dbReference type="ARBA" id="ARBA00022946"/>
    </source>
</evidence>
<reference evidence="13" key="1">
    <citation type="submission" date="2025-08" db="UniProtKB">
        <authorList>
            <consortium name="Ensembl"/>
        </authorList>
    </citation>
    <scope>IDENTIFICATION</scope>
</reference>
<keyword evidence="7" id="KW-0496">Mitochondrion</keyword>
<evidence type="ECO:0000256" key="11">
    <source>
        <dbReference type="SAM" id="Phobius"/>
    </source>
</evidence>
<evidence type="ECO:0000256" key="4">
    <source>
        <dbReference type="ARBA" id="ARBA00022792"/>
    </source>
</evidence>
<evidence type="ECO:0000259" key="12">
    <source>
        <dbReference type="Pfam" id="PF02096"/>
    </source>
</evidence>
<feature type="transmembrane region" description="Helical" evidence="11">
    <location>
        <begin position="216"/>
        <end position="233"/>
    </location>
</feature>
<dbReference type="GO" id="GO:0032977">
    <property type="term" value="F:membrane insertase activity"/>
    <property type="evidence" value="ECO:0007669"/>
    <property type="project" value="InterPro"/>
</dbReference>
<evidence type="ECO:0000256" key="7">
    <source>
        <dbReference type="ARBA" id="ARBA00023128"/>
    </source>
</evidence>
<keyword evidence="14" id="KW-1185">Reference proteome</keyword>
<dbReference type="Pfam" id="PF02096">
    <property type="entry name" value="60KD_IMP"/>
    <property type="match status" value="1"/>
</dbReference>
<feature type="transmembrane region" description="Helical" evidence="11">
    <location>
        <begin position="137"/>
        <end position="159"/>
    </location>
</feature>
<dbReference type="GO" id="GO:0005743">
    <property type="term" value="C:mitochondrial inner membrane"/>
    <property type="evidence" value="ECO:0007669"/>
    <property type="project" value="UniProtKB-SubCell"/>
</dbReference>
<name>A0A8C9PKZ7_SPEDA</name>
<evidence type="ECO:0000256" key="8">
    <source>
        <dbReference type="ARBA" id="ARBA00023136"/>
    </source>
</evidence>
<sequence>MAMGLMGGRRELVRLLRPQRQFHSIVESSQWPRKPLREGLQVPSHPGCRQPHYVLTTSSHRCLSTSAISFAEAQVQVPPVVPATPSPTAVPEVASGGTTDTIQAVAEQSFAELGLGSYTPVGLIQNLLEFMHVNLGLPWWGAIAACTVLARCLVFPLIVKGQREAAKIHNHLPEIQKFSTRIREAKLAGDNAEFYRASSEMTLYQKKHDIKFFKPLILPLTQAPVFISFFIALREMANLPVPSMQTGGLWWFQDLTISDPIYMLPIVVTATMWGVLELGADTGVQSSDLQWMRNVIRVMPLAVLPITIHFPSAVFMYWLSSNMFSLGQVACLRIPAVRTVLKIPQRVVHDPDKLPPREGFIKSFKQGPLRQTFTHNPLLQHEKNHPPKTPSSSSSSSNSSSNSSKPKSKQPWRDTLG</sequence>
<dbReference type="PANTHER" id="PTHR12428">
    <property type="entry name" value="OXA1"/>
    <property type="match status" value="1"/>
</dbReference>
<feature type="compositionally biased region" description="Low complexity" evidence="10">
    <location>
        <begin position="390"/>
        <end position="405"/>
    </location>
</feature>
<dbReference type="Proteomes" id="UP000694422">
    <property type="component" value="Unplaced"/>
</dbReference>
<evidence type="ECO:0000313" key="14">
    <source>
        <dbReference type="Proteomes" id="UP000694422"/>
    </source>
</evidence>
<comment type="subcellular location">
    <subcellularLocation>
        <location evidence="9">Membrane</location>
        <topology evidence="9">Multi-pass membrane protein</topology>
    </subcellularLocation>
    <subcellularLocation>
        <location evidence="1">Mitochondrion inner membrane</location>
        <topology evidence="1">Multi-pass membrane protein</topology>
    </subcellularLocation>
</comment>